<accession>A0AA49A8B7</accession>
<feature type="transmembrane region" description="Helical" evidence="1">
    <location>
        <begin position="40"/>
        <end position="59"/>
    </location>
</feature>
<organism evidence="2 3">
    <name type="scientific">Massilia antarctica</name>
    <dbReference type="NCBI Taxonomy" id="2765360"/>
    <lineage>
        <taxon>Bacteria</taxon>
        <taxon>Pseudomonadati</taxon>
        <taxon>Pseudomonadota</taxon>
        <taxon>Betaproteobacteria</taxon>
        <taxon>Burkholderiales</taxon>
        <taxon>Oxalobacteraceae</taxon>
        <taxon>Telluria group</taxon>
        <taxon>Massilia</taxon>
    </lineage>
</organism>
<name>A0AA49A8B7_9BURK</name>
<keyword evidence="1" id="KW-1133">Transmembrane helix</keyword>
<keyword evidence="1" id="KW-0472">Membrane</keyword>
<evidence type="ECO:0000256" key="1">
    <source>
        <dbReference type="SAM" id="Phobius"/>
    </source>
</evidence>
<feature type="transmembrane region" description="Helical" evidence="1">
    <location>
        <begin position="66"/>
        <end position="87"/>
    </location>
</feature>
<evidence type="ECO:0000313" key="2">
    <source>
        <dbReference type="EMBL" id="QPI50194.1"/>
    </source>
</evidence>
<evidence type="ECO:0000313" key="3">
    <source>
        <dbReference type="Proteomes" id="UP000662888"/>
    </source>
</evidence>
<keyword evidence="1" id="KW-0812">Transmembrane</keyword>
<sequence>MSYLAITILLAAASLVLDIAGAMGKAVEAMRSGGTASGTTLLPGLVFLPVVGCGLSWLINRAFPGYGPWIIGFLAVGAILFGFGYYFRCRHLLLLNGYRWPARD</sequence>
<reference evidence="2 3" key="1">
    <citation type="submission" date="2020-11" db="EMBL/GenBank/DDBJ databases">
        <authorList>
            <person name="Sun Q."/>
        </authorList>
    </citation>
    <scope>NUCLEOTIDE SEQUENCE [LARGE SCALE GENOMIC DNA]</scope>
    <source>
        <strain evidence="2 3">P8398</strain>
    </source>
</reference>
<dbReference type="Proteomes" id="UP000662888">
    <property type="component" value="Chromosome"/>
</dbReference>
<dbReference type="RefSeq" id="WP_206089756.1">
    <property type="nucleotide sequence ID" value="NZ_CP065053.1"/>
</dbReference>
<keyword evidence="3" id="KW-1185">Reference proteome</keyword>
<proteinExistence type="predicted"/>
<protein>
    <submittedName>
        <fullName evidence="2">Uncharacterized protein</fullName>
    </submittedName>
</protein>
<dbReference type="EMBL" id="CP065053">
    <property type="protein sequence ID" value="QPI50194.1"/>
    <property type="molecule type" value="Genomic_DNA"/>
</dbReference>
<gene>
    <name evidence="2" type="ORF">IV454_00695</name>
</gene>